<sequence>MLVDDLIARREALLEARYRGVRTVEVEGRRITYATDAEMAAALADIERRIADATAGRRRRIVRATASKGL</sequence>
<keyword evidence="2" id="KW-1185">Reference proteome</keyword>
<proteinExistence type="predicted"/>
<reference evidence="1 2" key="1">
    <citation type="submission" date="2016-10" db="EMBL/GenBank/DDBJ databases">
        <authorList>
            <person name="de Groot N.N."/>
        </authorList>
    </citation>
    <scope>NUCLEOTIDE SEQUENCE [LARGE SCALE GENOMIC DNA]</scope>
    <source>
        <strain evidence="1 2">DSM 23413</strain>
    </source>
</reference>
<protein>
    <recommendedName>
        <fullName evidence="3">GpW protein</fullName>
    </recommendedName>
</protein>
<name>A0A1H5ZJD8_9RHOB</name>
<gene>
    <name evidence="1" type="ORF">SAMN05421751_1457</name>
</gene>
<evidence type="ECO:0008006" key="3">
    <source>
        <dbReference type="Google" id="ProtNLM"/>
    </source>
</evidence>
<dbReference type="EMBL" id="FNVD01000045">
    <property type="protein sequence ID" value="SEG36352.1"/>
    <property type="molecule type" value="Genomic_DNA"/>
</dbReference>
<accession>A0A1H5ZJD8</accession>
<evidence type="ECO:0000313" key="1">
    <source>
        <dbReference type="EMBL" id="SEG36352.1"/>
    </source>
</evidence>
<dbReference type="NCBIfam" id="NF047331">
    <property type="entry name" value="phage_HTJ"/>
    <property type="match status" value="1"/>
</dbReference>
<organism evidence="1 2">
    <name type="scientific">Jhaorihella thermophila</name>
    <dbReference type="NCBI Taxonomy" id="488547"/>
    <lineage>
        <taxon>Bacteria</taxon>
        <taxon>Pseudomonadati</taxon>
        <taxon>Pseudomonadota</taxon>
        <taxon>Alphaproteobacteria</taxon>
        <taxon>Rhodobacterales</taxon>
        <taxon>Paracoccaceae</taxon>
        <taxon>Jhaorihella</taxon>
    </lineage>
</organism>
<dbReference type="AlphaFoldDB" id="A0A1H5ZJD8"/>
<dbReference type="RefSeq" id="WP_104009482.1">
    <property type="nucleotide sequence ID" value="NZ_FNVD01000045.1"/>
</dbReference>
<dbReference type="Proteomes" id="UP000236742">
    <property type="component" value="Unassembled WGS sequence"/>
</dbReference>
<evidence type="ECO:0000313" key="2">
    <source>
        <dbReference type="Proteomes" id="UP000236742"/>
    </source>
</evidence>